<organism evidence="1 2">
    <name type="scientific">Rhodococcus phage Weasels2</name>
    <dbReference type="NCBI Taxonomy" id="1897437"/>
    <lineage>
        <taxon>Viruses</taxon>
        <taxon>Duplodnaviria</taxon>
        <taxon>Heunggongvirae</taxon>
        <taxon>Uroviricota</taxon>
        <taxon>Caudoviricetes</taxon>
        <taxon>Weaselvirus</taxon>
        <taxon>Weaselvirus weasel</taxon>
    </lineage>
</organism>
<gene>
    <name evidence="1" type="ORF">SEA_WEASELS2_229</name>
</gene>
<evidence type="ECO:0000313" key="1">
    <source>
        <dbReference type="EMBL" id="AOZ63807.1"/>
    </source>
</evidence>
<evidence type="ECO:0000313" key="2">
    <source>
        <dbReference type="Proteomes" id="UP000224902"/>
    </source>
</evidence>
<dbReference type="EMBL" id="KX774321">
    <property type="protein sequence ID" value="AOZ63807.1"/>
    <property type="molecule type" value="Genomic_DNA"/>
</dbReference>
<dbReference type="Proteomes" id="UP000224902">
    <property type="component" value="Segment"/>
</dbReference>
<keyword evidence="2" id="KW-1185">Reference proteome</keyword>
<sequence>MKVYVVMQEWPYDATNIQGVFENEIRADMLVHNLDMQFSNCNHWAEVWEVNADS</sequence>
<proteinExistence type="predicted"/>
<accession>A0A1I9SAK1</accession>
<protein>
    <submittedName>
        <fullName evidence="1">Uncharacterized protein</fullName>
    </submittedName>
</protein>
<reference evidence="2" key="1">
    <citation type="submission" date="2016-08" db="EMBL/GenBank/DDBJ databases">
        <authorList>
            <person name="Seilhamer J.J."/>
        </authorList>
    </citation>
    <scope>NUCLEOTIDE SEQUENCE [LARGE SCALE GENOMIC DNA]</scope>
</reference>
<name>A0A1I9SAK1_9CAUD</name>